<organism evidence="2 3">
    <name type="scientific">Candidatus Curtissbacteria bacterium RBG_13_40_7</name>
    <dbReference type="NCBI Taxonomy" id="1797706"/>
    <lineage>
        <taxon>Bacteria</taxon>
        <taxon>Candidatus Curtissiibacteriota</taxon>
    </lineage>
</organism>
<dbReference type="InterPro" id="IPR053164">
    <property type="entry name" value="IS1016-like_transposase"/>
</dbReference>
<dbReference type="Pfam" id="PF12762">
    <property type="entry name" value="DDE_Tnp_IS1595"/>
    <property type="match status" value="1"/>
</dbReference>
<dbReference type="AlphaFoldDB" id="A0A1F5FYG8"/>
<dbReference type="InterPro" id="IPR024445">
    <property type="entry name" value="Tnp_ISXO2-like"/>
</dbReference>
<dbReference type="PANTHER" id="PTHR47163">
    <property type="entry name" value="DDE_TNP_IS1595 DOMAIN-CONTAINING PROTEIN"/>
    <property type="match status" value="1"/>
</dbReference>
<name>A0A1F5FYG8_9BACT</name>
<accession>A0A1F5FYG8</accession>
<evidence type="ECO:0000313" key="3">
    <source>
        <dbReference type="Proteomes" id="UP000179252"/>
    </source>
</evidence>
<comment type="caution">
    <text evidence="2">The sequence shown here is derived from an EMBL/GenBank/DDBJ whole genome shotgun (WGS) entry which is preliminary data.</text>
</comment>
<protein>
    <submittedName>
        <fullName evidence="2">Transposase</fullName>
    </submittedName>
</protein>
<gene>
    <name evidence="2" type="ORF">A2165_02445</name>
</gene>
<dbReference type="SMART" id="SM01126">
    <property type="entry name" value="DDE_Tnp_IS1595"/>
    <property type="match status" value="1"/>
</dbReference>
<proteinExistence type="predicted"/>
<reference evidence="2 3" key="1">
    <citation type="journal article" date="2016" name="Nat. Commun.">
        <title>Thousands of microbial genomes shed light on interconnected biogeochemical processes in an aquifer system.</title>
        <authorList>
            <person name="Anantharaman K."/>
            <person name="Brown C.T."/>
            <person name="Hug L.A."/>
            <person name="Sharon I."/>
            <person name="Castelle C.J."/>
            <person name="Probst A.J."/>
            <person name="Thomas B.C."/>
            <person name="Singh A."/>
            <person name="Wilkins M.J."/>
            <person name="Karaoz U."/>
            <person name="Brodie E.L."/>
            <person name="Williams K.H."/>
            <person name="Hubbard S.S."/>
            <person name="Banfield J.F."/>
        </authorList>
    </citation>
    <scope>NUCLEOTIDE SEQUENCE [LARGE SCALE GENOMIC DNA]</scope>
</reference>
<dbReference type="PANTHER" id="PTHR47163:SF2">
    <property type="entry name" value="SI:DKEY-17M8.2"/>
    <property type="match status" value="1"/>
</dbReference>
<sequence>MKNKYIKRSHVTEKKFRQILRYFTKDYTAEQTADTTGISRITVNRLYAQFRLRIAGLLERRGKLSGEVEVDESYFGARRVRGKRGRGAKGKVPVVGLLKRHGKVYTQIISNCTKEQLMPILRGKILSKSTVYTDGWTSYDSLIFHGYKHHRIHHHDNEFARGKNHVNGIESFWSYAKRRLLKFNGIHKTKFLLHLKESEFRWNMRITSVNMYQELLKNFREKPL</sequence>
<evidence type="ECO:0000313" key="2">
    <source>
        <dbReference type="EMBL" id="OGD84668.1"/>
    </source>
</evidence>
<dbReference type="Proteomes" id="UP000179252">
    <property type="component" value="Unassembled WGS sequence"/>
</dbReference>
<evidence type="ECO:0000259" key="1">
    <source>
        <dbReference type="SMART" id="SM01126"/>
    </source>
</evidence>
<dbReference type="NCBIfam" id="NF033547">
    <property type="entry name" value="transpos_IS1595"/>
    <property type="match status" value="1"/>
</dbReference>
<feature type="domain" description="ISXO2-like transposase" evidence="1">
    <location>
        <begin position="63"/>
        <end position="203"/>
    </location>
</feature>
<dbReference type="EMBL" id="MFAU01000014">
    <property type="protein sequence ID" value="OGD84668.1"/>
    <property type="molecule type" value="Genomic_DNA"/>
</dbReference>